<feature type="domain" description="Major facilitator superfamily associated" evidence="7">
    <location>
        <begin position="51"/>
        <end position="404"/>
    </location>
</feature>
<keyword evidence="4 6" id="KW-1133">Transmembrane helix</keyword>
<evidence type="ECO:0000256" key="5">
    <source>
        <dbReference type="ARBA" id="ARBA00023136"/>
    </source>
</evidence>
<dbReference type="Gene3D" id="1.20.1250.20">
    <property type="entry name" value="MFS general substrate transporter like domains"/>
    <property type="match status" value="2"/>
</dbReference>
<dbReference type="EMBL" id="JAXCGZ010017277">
    <property type="protein sequence ID" value="KAK7068369.1"/>
    <property type="molecule type" value="Genomic_DNA"/>
</dbReference>
<keyword evidence="3 6" id="KW-0812">Transmembrane</keyword>
<organism evidence="8 9">
    <name type="scientific">Halocaridina rubra</name>
    <name type="common">Hawaiian red shrimp</name>
    <dbReference type="NCBI Taxonomy" id="373956"/>
    <lineage>
        <taxon>Eukaryota</taxon>
        <taxon>Metazoa</taxon>
        <taxon>Ecdysozoa</taxon>
        <taxon>Arthropoda</taxon>
        <taxon>Crustacea</taxon>
        <taxon>Multicrustacea</taxon>
        <taxon>Malacostraca</taxon>
        <taxon>Eumalacostraca</taxon>
        <taxon>Eucarida</taxon>
        <taxon>Decapoda</taxon>
        <taxon>Pleocyemata</taxon>
        <taxon>Caridea</taxon>
        <taxon>Atyoidea</taxon>
        <taxon>Atyidae</taxon>
        <taxon>Halocaridina</taxon>
    </lineage>
</organism>
<comment type="similarity">
    <text evidence="2">Belongs to the major facilitator superfamily. MFSD6 family.</text>
</comment>
<name>A0AAN8WVZ0_HALRR</name>
<evidence type="ECO:0000313" key="8">
    <source>
        <dbReference type="EMBL" id="KAK7068369.1"/>
    </source>
</evidence>
<comment type="caution">
    <text evidence="8">The sequence shown here is derived from an EMBL/GenBank/DDBJ whole genome shotgun (WGS) entry which is preliminary data.</text>
</comment>
<keyword evidence="5 6" id="KW-0472">Membrane</keyword>
<feature type="transmembrane region" description="Helical" evidence="6">
    <location>
        <begin position="273"/>
        <end position="294"/>
    </location>
</feature>
<evidence type="ECO:0000256" key="6">
    <source>
        <dbReference type="SAM" id="Phobius"/>
    </source>
</evidence>
<dbReference type="InterPro" id="IPR024989">
    <property type="entry name" value="MFS_assoc_dom"/>
</dbReference>
<accession>A0AAN8WVZ0</accession>
<evidence type="ECO:0000313" key="9">
    <source>
        <dbReference type="Proteomes" id="UP001381693"/>
    </source>
</evidence>
<dbReference type="PANTHER" id="PTHR16172">
    <property type="entry name" value="MAJOR FACILITATOR SUPERFAMILY DOMAIN-CONTAINING PROTEIN 6-LIKE"/>
    <property type="match status" value="1"/>
</dbReference>
<dbReference type="AlphaFoldDB" id="A0AAN8WVZ0"/>
<comment type="subcellular location">
    <subcellularLocation>
        <location evidence="1">Membrane</location>
        <topology evidence="1">Multi-pass membrane protein</topology>
    </subcellularLocation>
</comment>
<sequence length="405" mass="46122">NNIHYQSFVDKCHHFRSFIVASTAYSEIGRQSRSSWISWLRKELTWKKELIPIKIIQFLYSGGTNAILPYLTLHMRELGLSMQQIGIIYAFLPIVSILGPPLSGLVADRSGSYKLVVLINMLLTTFLHVALLYVPKESPNKIWVACGTTEQPLLGDKCMHCHEQGVNENFTLVLEKCEAKCDDNSSSTFELCLHPEDALGDFCRVLNKTDQITLYGTVETEYANGNCNHSFLQPYHNDEMYSDISCSYNCPLLCEIDRNVCPQANYISYSSVFWIYFALRMVATFFLASLFTMMDAMTMAVVKEHDGEYGKQRFLFILGMATVPLLAGFLNDYNEGRNDSHLLHVSQVDMAEENVCHDLKELVSKPEINVYFFMVLILGSNWGFIESYLFLYMGQLGSPNYLMGK</sequence>
<gene>
    <name evidence="8" type="ORF">SK128_017573</name>
</gene>
<evidence type="ECO:0000259" key="7">
    <source>
        <dbReference type="Pfam" id="PF12832"/>
    </source>
</evidence>
<protein>
    <recommendedName>
        <fullName evidence="7">Major facilitator superfamily associated domain-containing protein</fullName>
    </recommendedName>
</protein>
<dbReference type="InterPro" id="IPR036259">
    <property type="entry name" value="MFS_trans_sf"/>
</dbReference>
<feature type="transmembrane region" description="Helical" evidence="6">
    <location>
        <begin position="85"/>
        <end position="107"/>
    </location>
</feature>
<dbReference type="InterPro" id="IPR051717">
    <property type="entry name" value="MFS_MFSD6"/>
</dbReference>
<evidence type="ECO:0000256" key="2">
    <source>
        <dbReference type="ARBA" id="ARBA00005241"/>
    </source>
</evidence>
<feature type="transmembrane region" description="Helical" evidence="6">
    <location>
        <begin position="314"/>
        <end position="333"/>
    </location>
</feature>
<feature type="non-terminal residue" evidence="8">
    <location>
        <position position="1"/>
    </location>
</feature>
<evidence type="ECO:0000256" key="1">
    <source>
        <dbReference type="ARBA" id="ARBA00004141"/>
    </source>
</evidence>
<feature type="transmembrane region" description="Helical" evidence="6">
    <location>
        <begin position="113"/>
        <end position="134"/>
    </location>
</feature>
<evidence type="ECO:0000256" key="4">
    <source>
        <dbReference type="ARBA" id="ARBA00022989"/>
    </source>
</evidence>
<dbReference type="Pfam" id="PF12832">
    <property type="entry name" value="MFS_1_like"/>
    <property type="match status" value="1"/>
</dbReference>
<keyword evidence="9" id="KW-1185">Reference proteome</keyword>
<dbReference type="SUPFAM" id="SSF103473">
    <property type="entry name" value="MFS general substrate transporter"/>
    <property type="match status" value="1"/>
</dbReference>
<evidence type="ECO:0000256" key="3">
    <source>
        <dbReference type="ARBA" id="ARBA00022692"/>
    </source>
</evidence>
<dbReference type="GO" id="GO:0016020">
    <property type="term" value="C:membrane"/>
    <property type="evidence" value="ECO:0007669"/>
    <property type="project" value="UniProtKB-SubCell"/>
</dbReference>
<feature type="transmembrane region" description="Helical" evidence="6">
    <location>
        <begin position="370"/>
        <end position="393"/>
    </location>
</feature>
<dbReference type="Proteomes" id="UP001381693">
    <property type="component" value="Unassembled WGS sequence"/>
</dbReference>
<dbReference type="PANTHER" id="PTHR16172:SF41">
    <property type="entry name" value="MAJOR FACILITATOR SUPERFAMILY DOMAIN-CONTAINING PROTEIN 6-LIKE"/>
    <property type="match status" value="1"/>
</dbReference>
<reference evidence="8 9" key="1">
    <citation type="submission" date="2023-11" db="EMBL/GenBank/DDBJ databases">
        <title>Halocaridina rubra genome assembly.</title>
        <authorList>
            <person name="Smith C."/>
        </authorList>
    </citation>
    <scope>NUCLEOTIDE SEQUENCE [LARGE SCALE GENOMIC DNA]</scope>
    <source>
        <strain evidence="8">EP-1</strain>
        <tissue evidence="8">Whole</tissue>
    </source>
</reference>
<proteinExistence type="inferred from homology"/>